<comment type="similarity">
    <text evidence="2">Belongs to the rubredoxin family.</text>
</comment>
<dbReference type="CDD" id="cd00730">
    <property type="entry name" value="rubredoxin"/>
    <property type="match status" value="1"/>
</dbReference>
<dbReference type="PROSITE" id="PS50903">
    <property type="entry name" value="RUBREDOXIN_LIKE"/>
    <property type="match status" value="1"/>
</dbReference>
<dbReference type="GO" id="GO:0009055">
    <property type="term" value="F:electron transfer activity"/>
    <property type="evidence" value="ECO:0007669"/>
    <property type="project" value="TreeGrafter"/>
</dbReference>
<keyword evidence="6" id="KW-0408">Iron</keyword>
<evidence type="ECO:0000256" key="5">
    <source>
        <dbReference type="ARBA" id="ARBA00022982"/>
    </source>
</evidence>
<dbReference type="FunFam" id="2.20.28.10:FF:000001">
    <property type="entry name" value="Rubredoxin"/>
    <property type="match status" value="1"/>
</dbReference>
<accession>A0A2M8CBL4</accession>
<dbReference type="SUPFAM" id="SSF50475">
    <property type="entry name" value="FMN-binding split barrel"/>
    <property type="match status" value="1"/>
</dbReference>
<evidence type="ECO:0000256" key="3">
    <source>
        <dbReference type="ARBA" id="ARBA00022448"/>
    </source>
</evidence>
<dbReference type="EMBL" id="PFTV01000123">
    <property type="protein sequence ID" value="PJB56473.1"/>
    <property type="molecule type" value="Genomic_DNA"/>
</dbReference>
<keyword evidence="5" id="KW-0249">Electron transport</keyword>
<sequence>MDLKVLYNISYGIYIVSSKKEDQINGQIANTVFQITAEPATIAVSINKKNFTHDFITQSKVFAVSVLEQEVDMKFIGRFGFKSGRDEDKFEGINYKIGVTGSPIIMENTIAYLEAEVIQAIDVGTHTLFVGKVVEAENIKKAKPLTYDYYHQIKKGISPQTAPTYIADNKKIENNKKRKELEKMAKYECSVCGYIYDPEKGDPESGVNPGTPFEDLPDDWVCPICGAGKDEFEELS</sequence>
<dbReference type="GO" id="GO:0010181">
    <property type="term" value="F:FMN binding"/>
    <property type="evidence" value="ECO:0007669"/>
    <property type="project" value="InterPro"/>
</dbReference>
<dbReference type="InterPro" id="IPR012349">
    <property type="entry name" value="Split_barrel_FMN-bd"/>
</dbReference>
<dbReference type="SMART" id="SM00903">
    <property type="entry name" value="Flavin_Reduct"/>
    <property type="match status" value="1"/>
</dbReference>
<dbReference type="GO" id="GO:0016646">
    <property type="term" value="F:oxidoreductase activity, acting on the CH-NH group of donors, NAD or NADP as acceptor"/>
    <property type="evidence" value="ECO:0007669"/>
    <property type="project" value="UniProtKB-ARBA"/>
</dbReference>
<keyword evidence="3" id="KW-0813">Transport</keyword>
<dbReference type="SUPFAM" id="SSF57802">
    <property type="entry name" value="Rubredoxin-like"/>
    <property type="match status" value="1"/>
</dbReference>
<feature type="domain" description="Rubredoxin-like" evidence="7">
    <location>
        <begin position="184"/>
        <end position="235"/>
    </location>
</feature>
<dbReference type="InterPro" id="IPR024934">
    <property type="entry name" value="Rubredoxin-like_dom"/>
</dbReference>
<dbReference type="GO" id="GO:0005506">
    <property type="term" value="F:iron ion binding"/>
    <property type="evidence" value="ECO:0007669"/>
    <property type="project" value="InterPro"/>
</dbReference>
<dbReference type="AlphaFoldDB" id="A0A2M8CBL4"/>
<evidence type="ECO:0000259" key="7">
    <source>
        <dbReference type="PROSITE" id="PS50903"/>
    </source>
</evidence>
<evidence type="ECO:0000313" key="8">
    <source>
        <dbReference type="EMBL" id="PJB56473.1"/>
    </source>
</evidence>
<keyword evidence="4" id="KW-0479">Metal-binding</keyword>
<comment type="cofactor">
    <cofactor evidence="1">
        <name>Fe(3+)</name>
        <dbReference type="ChEBI" id="CHEBI:29034"/>
    </cofactor>
</comment>
<dbReference type="Proteomes" id="UP000228560">
    <property type="component" value="Unassembled WGS sequence"/>
</dbReference>
<evidence type="ECO:0000256" key="1">
    <source>
        <dbReference type="ARBA" id="ARBA00001965"/>
    </source>
</evidence>
<dbReference type="PROSITE" id="PS00202">
    <property type="entry name" value="RUBREDOXIN"/>
    <property type="match status" value="1"/>
</dbReference>
<gene>
    <name evidence="8" type="ORF">CO097_05005</name>
</gene>
<dbReference type="Pfam" id="PF01613">
    <property type="entry name" value="Flavin_Reduct"/>
    <property type="match status" value="1"/>
</dbReference>
<evidence type="ECO:0000256" key="6">
    <source>
        <dbReference type="ARBA" id="ARBA00023004"/>
    </source>
</evidence>
<comment type="caution">
    <text evidence="8">The sequence shown here is derived from an EMBL/GenBank/DDBJ whole genome shotgun (WGS) entry which is preliminary data.</text>
</comment>
<dbReference type="NCBIfam" id="NF045768">
    <property type="entry name" value="RubredRD"/>
    <property type="match status" value="1"/>
</dbReference>
<evidence type="ECO:0000256" key="4">
    <source>
        <dbReference type="ARBA" id="ARBA00022723"/>
    </source>
</evidence>
<dbReference type="PANTHER" id="PTHR47627">
    <property type="entry name" value="RUBREDOXIN"/>
    <property type="match status" value="1"/>
</dbReference>
<dbReference type="Gene3D" id="2.30.110.10">
    <property type="entry name" value="Electron Transport, Fmn-binding Protein, Chain A"/>
    <property type="match status" value="1"/>
</dbReference>
<dbReference type="PRINTS" id="PR00163">
    <property type="entry name" value="RUBREDOXIN"/>
</dbReference>
<dbReference type="Gene3D" id="2.20.28.10">
    <property type="match status" value="1"/>
</dbReference>
<dbReference type="InterPro" id="IPR024935">
    <property type="entry name" value="Rubredoxin_dom"/>
</dbReference>
<dbReference type="PANTHER" id="PTHR47627:SF1">
    <property type="entry name" value="RUBREDOXIN-1-RELATED"/>
    <property type="match status" value="1"/>
</dbReference>
<dbReference type="InterPro" id="IPR018527">
    <property type="entry name" value="Rubredoxin_Fe_BS"/>
</dbReference>
<dbReference type="InterPro" id="IPR050526">
    <property type="entry name" value="Rubredoxin_ET"/>
</dbReference>
<name>A0A2M8CBL4_9BACT</name>
<protein>
    <submittedName>
        <fullName evidence="8">High molecular weight rubredoxin</fullName>
    </submittedName>
</protein>
<dbReference type="Pfam" id="PF00301">
    <property type="entry name" value="Rubredoxin"/>
    <property type="match status" value="1"/>
</dbReference>
<dbReference type="InterPro" id="IPR002563">
    <property type="entry name" value="Flavin_Rdtase-like_dom"/>
</dbReference>
<dbReference type="GO" id="GO:0043448">
    <property type="term" value="P:alkane catabolic process"/>
    <property type="evidence" value="ECO:0007669"/>
    <property type="project" value="TreeGrafter"/>
</dbReference>
<evidence type="ECO:0000256" key="2">
    <source>
        <dbReference type="ARBA" id="ARBA00005337"/>
    </source>
</evidence>
<evidence type="ECO:0000313" key="9">
    <source>
        <dbReference type="Proteomes" id="UP000228560"/>
    </source>
</evidence>
<reference evidence="8 9" key="1">
    <citation type="submission" date="2017-09" db="EMBL/GenBank/DDBJ databases">
        <title>Depth-based differentiation of microbial function through sediment-hosted aquifers and enrichment of novel symbionts in the deep terrestrial subsurface.</title>
        <authorList>
            <person name="Probst A.J."/>
            <person name="Ladd B."/>
            <person name="Jarett J.K."/>
            <person name="Geller-Mcgrath D.E."/>
            <person name="Sieber C.M."/>
            <person name="Emerson J.B."/>
            <person name="Anantharaman K."/>
            <person name="Thomas B.C."/>
            <person name="Malmstrom R."/>
            <person name="Stieglmeier M."/>
            <person name="Klingl A."/>
            <person name="Woyke T."/>
            <person name="Ryan C.M."/>
            <person name="Banfield J.F."/>
        </authorList>
    </citation>
    <scope>NUCLEOTIDE SEQUENCE [LARGE SCALE GENOMIC DNA]</scope>
    <source>
        <strain evidence="8">CG_4_9_14_3_um_filter_33_16</strain>
    </source>
</reference>
<organism evidence="8 9">
    <name type="scientific">Candidatus Infernicultor aquiphilus</name>
    <dbReference type="NCBI Taxonomy" id="1805029"/>
    <lineage>
        <taxon>Bacteria</taxon>
        <taxon>Pseudomonadati</taxon>
        <taxon>Atribacterota</taxon>
        <taxon>Candidatus Phoenicimicrobiia</taxon>
        <taxon>Candidatus Pheonicimicrobiales</taxon>
        <taxon>Candidatus Phoenicimicrobiaceae</taxon>
        <taxon>Candidatus Infernicultor</taxon>
    </lineage>
</organism>
<proteinExistence type="inferred from homology"/>